<dbReference type="AlphaFoldDB" id="A0A2M7V0B7"/>
<evidence type="ECO:0000313" key="2">
    <source>
        <dbReference type="EMBL" id="PIZ89636.1"/>
    </source>
</evidence>
<evidence type="ECO:0000256" key="1">
    <source>
        <dbReference type="SAM" id="Phobius"/>
    </source>
</evidence>
<sequence length="175" mass="20654">MILIKIIDELIPFIISSQFTGWLLIIKILFIIFTLLLLGFIIFALLKTTWLKRLIIWDWQEFLTYRPFGLRKIEKEWQKIKRRLETEMESEWKLVVIEADKIMDDILNRMGFGGKSLGERLGKLTAVSLPNIEEVKEAHKIRNNIIHDPTYRLSLEEAKRVIAIYEKALTDLQAL</sequence>
<keyword evidence="1" id="KW-0812">Transmembrane</keyword>
<feature type="transmembrane region" description="Helical" evidence="1">
    <location>
        <begin position="22"/>
        <end position="46"/>
    </location>
</feature>
<accession>A0A2M7V0B7</accession>
<gene>
    <name evidence="2" type="ORF">COX89_00475</name>
</gene>
<evidence type="ECO:0000313" key="3">
    <source>
        <dbReference type="Proteomes" id="UP000231538"/>
    </source>
</evidence>
<dbReference type="Proteomes" id="UP000231538">
    <property type="component" value="Unassembled WGS sequence"/>
</dbReference>
<keyword evidence="1" id="KW-0472">Membrane</keyword>
<evidence type="ECO:0008006" key="4">
    <source>
        <dbReference type="Google" id="ProtNLM"/>
    </source>
</evidence>
<keyword evidence="1" id="KW-1133">Transmembrane helix</keyword>
<dbReference type="EMBL" id="PFPC01000016">
    <property type="protein sequence ID" value="PIZ89636.1"/>
    <property type="molecule type" value="Genomic_DNA"/>
</dbReference>
<reference evidence="3" key="1">
    <citation type="submission" date="2017-09" db="EMBL/GenBank/DDBJ databases">
        <title>Depth-based differentiation of microbial function through sediment-hosted aquifers and enrichment of novel symbionts in the deep terrestrial subsurface.</title>
        <authorList>
            <person name="Probst A.J."/>
            <person name="Ladd B."/>
            <person name="Jarett J.K."/>
            <person name="Geller-Mcgrath D.E."/>
            <person name="Sieber C.M.K."/>
            <person name="Emerson J.B."/>
            <person name="Anantharaman K."/>
            <person name="Thomas B.C."/>
            <person name="Malmstrom R."/>
            <person name="Stieglmeier M."/>
            <person name="Klingl A."/>
            <person name="Woyke T."/>
            <person name="Ryan C.M."/>
            <person name="Banfield J.F."/>
        </authorList>
    </citation>
    <scope>NUCLEOTIDE SEQUENCE [LARGE SCALE GENOMIC DNA]</scope>
</reference>
<organism evidence="2 3">
    <name type="scientific">Candidatus Nealsonbacteria bacterium CG_4_10_14_0_2_um_filter_37_10</name>
    <dbReference type="NCBI Taxonomy" id="1974679"/>
    <lineage>
        <taxon>Bacteria</taxon>
        <taxon>Candidatus Nealsoniibacteriota</taxon>
    </lineage>
</organism>
<proteinExistence type="predicted"/>
<comment type="caution">
    <text evidence="2">The sequence shown here is derived from an EMBL/GenBank/DDBJ whole genome shotgun (WGS) entry which is preliminary data.</text>
</comment>
<name>A0A2M7V0B7_9BACT</name>
<protein>
    <recommendedName>
        <fullName evidence="4">DUF4145 domain-containing protein</fullName>
    </recommendedName>
</protein>